<proteinExistence type="predicted"/>
<evidence type="ECO:0000259" key="2">
    <source>
        <dbReference type="SMART" id="SM00829"/>
    </source>
</evidence>
<dbReference type="InterPro" id="IPR052733">
    <property type="entry name" value="Chloroplast_QOR"/>
</dbReference>
<reference evidence="3 4" key="1">
    <citation type="journal article" date="2015" name="Genome Announc.">
        <title>Expanding the biotechnology potential of lactobacilli through comparative genomics of 213 strains and associated genera.</title>
        <authorList>
            <person name="Sun Z."/>
            <person name="Harris H.M."/>
            <person name="McCann A."/>
            <person name="Guo C."/>
            <person name="Argimon S."/>
            <person name="Zhang W."/>
            <person name="Yang X."/>
            <person name="Jeffery I.B."/>
            <person name="Cooney J.C."/>
            <person name="Kagawa T.F."/>
            <person name="Liu W."/>
            <person name="Song Y."/>
            <person name="Salvetti E."/>
            <person name="Wrobel A."/>
            <person name="Rasinkangas P."/>
            <person name="Parkhill J."/>
            <person name="Rea M.C."/>
            <person name="O'Sullivan O."/>
            <person name="Ritari J."/>
            <person name="Douillard F.P."/>
            <person name="Paul Ross R."/>
            <person name="Yang R."/>
            <person name="Briner A.E."/>
            <person name="Felis G.E."/>
            <person name="de Vos W.M."/>
            <person name="Barrangou R."/>
            <person name="Klaenhammer T.R."/>
            <person name="Caufield P.W."/>
            <person name="Cui Y."/>
            <person name="Zhang H."/>
            <person name="O'Toole P.W."/>
        </authorList>
    </citation>
    <scope>NUCLEOTIDE SEQUENCE [LARGE SCALE GENOMIC DNA]</scope>
    <source>
        <strain evidence="3 4">DSM 13343</strain>
    </source>
</reference>
<dbReference type="CDD" id="cd05289">
    <property type="entry name" value="MDR_like_2"/>
    <property type="match status" value="1"/>
</dbReference>
<dbReference type="EMBL" id="AZEU01000229">
    <property type="protein sequence ID" value="KRL42509.1"/>
    <property type="molecule type" value="Genomic_DNA"/>
</dbReference>
<feature type="transmembrane region" description="Helical" evidence="1">
    <location>
        <begin position="112"/>
        <end position="132"/>
    </location>
</feature>
<dbReference type="InterPro" id="IPR011032">
    <property type="entry name" value="GroES-like_sf"/>
</dbReference>
<dbReference type="SUPFAM" id="SSF51735">
    <property type="entry name" value="NAD(P)-binding Rossmann-fold domains"/>
    <property type="match status" value="1"/>
</dbReference>
<dbReference type="GO" id="GO:0016491">
    <property type="term" value="F:oxidoreductase activity"/>
    <property type="evidence" value="ECO:0007669"/>
    <property type="project" value="InterPro"/>
</dbReference>
<protein>
    <submittedName>
        <fullName evidence="3">NADPH quinone reductase</fullName>
    </submittedName>
</protein>
<keyword evidence="1" id="KW-0472">Membrane</keyword>
<dbReference type="InterPro" id="IPR013154">
    <property type="entry name" value="ADH-like_N"/>
</dbReference>
<accession>A0A0R1QCV1</accession>
<dbReference type="RefSeq" id="WP_054719733.1">
    <property type="nucleotide sequence ID" value="NZ_AZEU01000229.1"/>
</dbReference>
<organism evidence="3 4">
    <name type="scientific">Lacticaseibacillus manihotivorans DSM 13343 = JCM 12514</name>
    <dbReference type="NCBI Taxonomy" id="1423769"/>
    <lineage>
        <taxon>Bacteria</taxon>
        <taxon>Bacillati</taxon>
        <taxon>Bacillota</taxon>
        <taxon>Bacilli</taxon>
        <taxon>Lactobacillales</taxon>
        <taxon>Lactobacillaceae</taxon>
        <taxon>Lacticaseibacillus</taxon>
    </lineage>
</organism>
<dbReference type="Pfam" id="PF08240">
    <property type="entry name" value="ADH_N"/>
    <property type="match status" value="1"/>
</dbReference>
<dbReference type="SMART" id="SM00829">
    <property type="entry name" value="PKS_ER"/>
    <property type="match status" value="1"/>
</dbReference>
<keyword evidence="4" id="KW-1185">Reference proteome</keyword>
<dbReference type="AlphaFoldDB" id="A0A0R1QCV1"/>
<dbReference type="Proteomes" id="UP000051790">
    <property type="component" value="Unassembled WGS sequence"/>
</dbReference>
<dbReference type="PANTHER" id="PTHR44013:SF1">
    <property type="entry name" value="ZINC-TYPE ALCOHOL DEHYDROGENASE-LIKE PROTEIN C16A3.02C"/>
    <property type="match status" value="1"/>
</dbReference>
<dbReference type="Gene3D" id="3.90.180.10">
    <property type="entry name" value="Medium-chain alcohol dehydrogenases, catalytic domain"/>
    <property type="match status" value="1"/>
</dbReference>
<name>A0A0R1QCV1_9LACO</name>
<keyword evidence="1" id="KW-0812">Transmembrane</keyword>
<evidence type="ECO:0000313" key="4">
    <source>
        <dbReference type="Proteomes" id="UP000051790"/>
    </source>
</evidence>
<feature type="domain" description="Enoyl reductase (ER)" evidence="2">
    <location>
        <begin position="10"/>
        <end position="300"/>
    </location>
</feature>
<feature type="transmembrane region" description="Helical" evidence="1">
    <location>
        <begin position="138"/>
        <end position="157"/>
    </location>
</feature>
<comment type="caution">
    <text evidence="3">The sequence shown here is derived from an EMBL/GenBank/DDBJ whole genome shotgun (WGS) entry which is preliminary data.</text>
</comment>
<gene>
    <name evidence="3" type="ORF">FD01_GL001927</name>
</gene>
<dbReference type="SUPFAM" id="SSF50129">
    <property type="entry name" value="GroES-like"/>
    <property type="match status" value="1"/>
</dbReference>
<dbReference type="InterPro" id="IPR036291">
    <property type="entry name" value="NAD(P)-bd_dom_sf"/>
</dbReference>
<evidence type="ECO:0000313" key="3">
    <source>
        <dbReference type="EMBL" id="KRL42509.1"/>
    </source>
</evidence>
<dbReference type="Gene3D" id="3.40.50.720">
    <property type="entry name" value="NAD(P)-binding Rossmann-like Domain"/>
    <property type="match status" value="1"/>
</dbReference>
<dbReference type="PANTHER" id="PTHR44013">
    <property type="entry name" value="ZINC-TYPE ALCOHOL DEHYDROGENASE-LIKE PROTEIN C16A3.02C"/>
    <property type="match status" value="1"/>
</dbReference>
<keyword evidence="1" id="KW-1133">Transmembrane helix</keyword>
<dbReference type="InterPro" id="IPR020843">
    <property type="entry name" value="ER"/>
</dbReference>
<evidence type="ECO:0000256" key="1">
    <source>
        <dbReference type="SAM" id="Phobius"/>
    </source>
</evidence>
<dbReference type="PATRIC" id="fig|1423769.4.peg.2076"/>
<dbReference type="OrthoDB" id="9792162at2"/>
<sequence length="317" mass="33146">MKRFGFEHFGDPKAFTTINAPAPQPKAGQVQLEVLGFGLNPYDASLRRGEQTSRPLKFPIVPGSDVVGRVSAIGEGVSDYALGDVVINYRPIGGYSEFVTASTSKIIKKPTAISFMTAAALPLVGIAAFSILTQLDLYAHDSLVIIGAGGGIGSVLVQLAKAQGVHVVAIAGLAHHDQLKALGADVILDDVEAQALQSHHYPTVVNVRFNGATTPLAQRLVTSGGKLLTSAYVDVPDGDYQKLALTKLAPTDVALAALVSTARAWGLSMTVGESLPFTLAGVRRGHELLEAGNTGGKLVVMQPDAVLNAAHVDRNLL</sequence>